<keyword evidence="3 5" id="KW-0863">Zinc-finger</keyword>
<dbReference type="SMART" id="SM00355">
    <property type="entry name" value="ZnF_C2H2"/>
    <property type="match status" value="5"/>
</dbReference>
<evidence type="ECO:0000313" key="8">
    <source>
        <dbReference type="EMBL" id="VDD89708.1"/>
    </source>
</evidence>
<evidence type="ECO:0000313" key="9">
    <source>
        <dbReference type="Proteomes" id="UP000274131"/>
    </source>
</evidence>
<feature type="domain" description="C2H2-type" evidence="7">
    <location>
        <begin position="244"/>
        <end position="272"/>
    </location>
</feature>
<accession>A0A0N4V3V3</accession>
<keyword evidence="2" id="KW-0677">Repeat</keyword>
<keyword evidence="4" id="KW-0862">Zinc</keyword>
<evidence type="ECO:0000259" key="7">
    <source>
        <dbReference type="PROSITE" id="PS50157"/>
    </source>
</evidence>
<dbReference type="SUPFAM" id="SSF57667">
    <property type="entry name" value="beta-beta-alpha zinc fingers"/>
    <property type="match status" value="1"/>
</dbReference>
<dbReference type="InterPro" id="IPR036236">
    <property type="entry name" value="Znf_C2H2_sf"/>
</dbReference>
<evidence type="ECO:0000256" key="4">
    <source>
        <dbReference type="ARBA" id="ARBA00022833"/>
    </source>
</evidence>
<evidence type="ECO:0000256" key="1">
    <source>
        <dbReference type="ARBA" id="ARBA00022723"/>
    </source>
</evidence>
<proteinExistence type="predicted"/>
<sequence>MKLKSGFPEVSFVKEIRENAFLPAIGPSSVSRTELGCSPSENQEIVMSSTAASKTVNDERSYRSSPSGSEHISFSPATSSGPAQSPVMFAPRPRDTKSTNGDDPSMFAVCHLCQNKIMSSRFSNLTNHVRRHATLKQFRCLHCPYTHNEMAKVRLHMQHNHKDNQSQPMNVFTQEMQDQWDSLMEQCFPGYLKVASENSYLEETRVKPINNDQQRPCLYRKQKFVSDALEEHLERVHKGDFILYQCEECGYTAACERKVRLHIMRIHKEKAADLGVKILPSGSNKVFIEECFRPGEEEESVSQLNCLVQNDEGRFSPVISDEYCGPSVKSESNGQIQCKLCKKSISSGRSRSALMNHAKRHHEEKQFLCSICHYSSSEAAHVRTHLAAKHSSGGGKLIDNNSEFLQNAWIETMRLCFPDLIAEIDQFRFKHSKNNDEVKETSIQGAASIRKPRCKRKKTDESLVAKEKNSQLAVELPLM</sequence>
<dbReference type="Gene3D" id="3.30.160.60">
    <property type="entry name" value="Classic Zinc Finger"/>
    <property type="match status" value="3"/>
</dbReference>
<evidence type="ECO:0000256" key="5">
    <source>
        <dbReference type="PROSITE-ProRule" id="PRU00042"/>
    </source>
</evidence>
<keyword evidence="1" id="KW-0479">Metal-binding</keyword>
<dbReference type="EMBL" id="UXUI01007863">
    <property type="protein sequence ID" value="VDD89708.1"/>
    <property type="molecule type" value="Genomic_DNA"/>
</dbReference>
<protein>
    <submittedName>
        <fullName evidence="10">C2H2-type domain-containing protein</fullName>
    </submittedName>
</protein>
<reference evidence="10" key="1">
    <citation type="submission" date="2016-04" db="UniProtKB">
        <authorList>
            <consortium name="WormBaseParasite"/>
        </authorList>
    </citation>
    <scope>IDENTIFICATION</scope>
</reference>
<reference evidence="8 9" key="2">
    <citation type="submission" date="2018-10" db="EMBL/GenBank/DDBJ databases">
        <authorList>
            <consortium name="Pathogen Informatics"/>
        </authorList>
    </citation>
    <scope>NUCLEOTIDE SEQUENCE [LARGE SCALE GENOMIC DNA]</scope>
</reference>
<dbReference type="WBParaSite" id="EVEC_0000475101-mRNA-1">
    <property type="protein sequence ID" value="EVEC_0000475101-mRNA-1"/>
    <property type="gene ID" value="EVEC_0000475101"/>
</dbReference>
<name>A0A0N4V3V3_ENTVE</name>
<dbReference type="AlphaFoldDB" id="A0A0N4V3V3"/>
<feature type="compositionally biased region" description="Polar residues" evidence="6">
    <location>
        <begin position="63"/>
        <end position="83"/>
    </location>
</feature>
<evidence type="ECO:0000313" key="10">
    <source>
        <dbReference type="WBParaSite" id="EVEC_0000475101-mRNA-1"/>
    </source>
</evidence>
<dbReference type="PANTHER" id="PTHR24379:SF121">
    <property type="entry name" value="C2H2-TYPE DOMAIN-CONTAINING PROTEIN"/>
    <property type="match status" value="1"/>
</dbReference>
<evidence type="ECO:0000256" key="3">
    <source>
        <dbReference type="ARBA" id="ARBA00022771"/>
    </source>
</evidence>
<organism evidence="10">
    <name type="scientific">Enterobius vermicularis</name>
    <name type="common">Human pinworm</name>
    <dbReference type="NCBI Taxonomy" id="51028"/>
    <lineage>
        <taxon>Eukaryota</taxon>
        <taxon>Metazoa</taxon>
        <taxon>Ecdysozoa</taxon>
        <taxon>Nematoda</taxon>
        <taxon>Chromadorea</taxon>
        <taxon>Rhabditida</taxon>
        <taxon>Spirurina</taxon>
        <taxon>Oxyuridomorpha</taxon>
        <taxon>Oxyuroidea</taxon>
        <taxon>Oxyuridae</taxon>
        <taxon>Enterobius</taxon>
    </lineage>
</organism>
<dbReference type="PANTHER" id="PTHR24379">
    <property type="entry name" value="KRAB AND ZINC FINGER DOMAIN-CONTAINING"/>
    <property type="match status" value="1"/>
</dbReference>
<gene>
    <name evidence="8" type="ORF">EVEC_LOCUS4459</name>
</gene>
<dbReference type="PROSITE" id="PS50157">
    <property type="entry name" value="ZINC_FINGER_C2H2_2"/>
    <property type="match status" value="1"/>
</dbReference>
<feature type="region of interest" description="Disordered" evidence="6">
    <location>
        <begin position="48"/>
        <end position="102"/>
    </location>
</feature>
<dbReference type="GO" id="GO:0008270">
    <property type="term" value="F:zinc ion binding"/>
    <property type="evidence" value="ECO:0007669"/>
    <property type="project" value="UniProtKB-KW"/>
</dbReference>
<dbReference type="InterPro" id="IPR013087">
    <property type="entry name" value="Znf_C2H2_type"/>
</dbReference>
<evidence type="ECO:0000256" key="2">
    <source>
        <dbReference type="ARBA" id="ARBA00022737"/>
    </source>
</evidence>
<dbReference type="OrthoDB" id="8117402at2759"/>
<evidence type="ECO:0000256" key="6">
    <source>
        <dbReference type="SAM" id="MobiDB-lite"/>
    </source>
</evidence>
<dbReference type="STRING" id="51028.A0A0N4V3V3"/>
<dbReference type="Proteomes" id="UP000274131">
    <property type="component" value="Unassembled WGS sequence"/>
</dbReference>
<keyword evidence="9" id="KW-1185">Reference proteome</keyword>